<evidence type="ECO:0000313" key="3">
    <source>
        <dbReference type="Proteomes" id="UP000485058"/>
    </source>
</evidence>
<dbReference type="Proteomes" id="UP000485058">
    <property type="component" value="Unassembled WGS sequence"/>
</dbReference>
<reference evidence="2 3" key="1">
    <citation type="submission" date="2020-02" db="EMBL/GenBank/DDBJ databases">
        <title>Draft genome sequence of Haematococcus lacustris strain NIES-144.</title>
        <authorList>
            <person name="Morimoto D."/>
            <person name="Nakagawa S."/>
            <person name="Yoshida T."/>
            <person name="Sawayama S."/>
        </authorList>
    </citation>
    <scope>NUCLEOTIDE SEQUENCE [LARGE SCALE GENOMIC DNA]</scope>
    <source>
        <strain evidence="2 3">NIES-144</strain>
    </source>
</reference>
<evidence type="ECO:0000256" key="1">
    <source>
        <dbReference type="SAM" id="MobiDB-lite"/>
    </source>
</evidence>
<sequence length="100" mass="10722">MRSEPLAQAEQVALINTAPPAQAHPSQSVAGRVQVSQGNQGTELRWQAEELVAGHVQQTQAGHPTQLGGQLPQAVVLQAATREAQAGRVRSRQDGWQLKE</sequence>
<proteinExistence type="predicted"/>
<gene>
    <name evidence="2" type="ORF">HaLaN_18606</name>
</gene>
<dbReference type="EMBL" id="BLLF01001806">
    <property type="protein sequence ID" value="GFH21328.1"/>
    <property type="molecule type" value="Genomic_DNA"/>
</dbReference>
<evidence type="ECO:0000313" key="2">
    <source>
        <dbReference type="EMBL" id="GFH21328.1"/>
    </source>
</evidence>
<name>A0A699ZSF9_HAELA</name>
<dbReference type="AlphaFoldDB" id="A0A699ZSF9"/>
<accession>A0A699ZSF9</accession>
<comment type="caution">
    <text evidence="2">The sequence shown here is derived from an EMBL/GenBank/DDBJ whole genome shotgun (WGS) entry which is preliminary data.</text>
</comment>
<protein>
    <submittedName>
        <fullName evidence="2">Uncharacterized protein</fullName>
    </submittedName>
</protein>
<feature type="region of interest" description="Disordered" evidence="1">
    <location>
        <begin position="17"/>
        <end position="36"/>
    </location>
</feature>
<keyword evidence="3" id="KW-1185">Reference proteome</keyword>
<organism evidence="2 3">
    <name type="scientific">Haematococcus lacustris</name>
    <name type="common">Green alga</name>
    <name type="synonym">Haematococcus pluvialis</name>
    <dbReference type="NCBI Taxonomy" id="44745"/>
    <lineage>
        <taxon>Eukaryota</taxon>
        <taxon>Viridiplantae</taxon>
        <taxon>Chlorophyta</taxon>
        <taxon>core chlorophytes</taxon>
        <taxon>Chlorophyceae</taxon>
        <taxon>CS clade</taxon>
        <taxon>Chlamydomonadales</taxon>
        <taxon>Haematococcaceae</taxon>
        <taxon>Haematococcus</taxon>
    </lineage>
</organism>
<feature type="compositionally biased region" description="Polar residues" evidence="1">
    <location>
        <begin position="24"/>
        <end position="36"/>
    </location>
</feature>
<feature type="non-terminal residue" evidence="2">
    <location>
        <position position="1"/>
    </location>
</feature>